<evidence type="ECO:0000256" key="1">
    <source>
        <dbReference type="SAM" id="MobiDB-lite"/>
    </source>
</evidence>
<evidence type="ECO:0000313" key="3">
    <source>
        <dbReference type="Proteomes" id="UP000639403"/>
    </source>
</evidence>
<proteinExistence type="predicted"/>
<feature type="region of interest" description="Disordered" evidence="1">
    <location>
        <begin position="152"/>
        <end position="201"/>
    </location>
</feature>
<dbReference type="AlphaFoldDB" id="A0A8H7U201"/>
<feature type="region of interest" description="Disordered" evidence="1">
    <location>
        <begin position="369"/>
        <end position="388"/>
    </location>
</feature>
<sequence>MVQHFDDPNLQAAVRQLSPGKYVAYVAVNTDLPISDRPWYRCLVRFVGLGRRSFQPSKPFPFSNCYLHTWVYATVRFPFQSVDYGNAWEISVVDRQEHRHYMNEDQRKRNILIEQASPPAKIELVPSAPGSIDEVTPDTVVDTNGVVKVEDWLKTTDSSQEPLEELATDNDISSEVSGDDTPDSLPDDDVSPSTPNGDDDANSLDTVDLFFESLFVPNFSHIDVDVIPLVDFSFDLTEVKEIPDPRGFLEEVEAMAELIRKFRAGTLIDVPDSHALPDHPMASRLDDHTISLDSPTAASPADPLAVLPSNFMMACASHDDPKAPSEQCPSPVPSMSDRPIEAITSSTLHPSVNATTDVADCAATHVEAAQPPPLDTPAELSSEPKITSLPPAKGWFPRLLPRHQDGSDVSSGLHGAKLGGLAIHTKLSAAVTRVLHLRRSGGERNK</sequence>
<reference evidence="2" key="2">
    <citation type="journal article" name="Front. Microbiol.">
        <title>Degradative Capacity of Two Strains of Rhodonia placenta: From Phenotype to Genotype.</title>
        <authorList>
            <person name="Kolle M."/>
            <person name="Horta M.A.C."/>
            <person name="Nowrousian M."/>
            <person name="Ohm R.A."/>
            <person name="Benz J.P."/>
            <person name="Pilgard A."/>
        </authorList>
    </citation>
    <scope>NUCLEOTIDE SEQUENCE</scope>
    <source>
        <strain evidence="2">FPRL280</strain>
    </source>
</reference>
<feature type="compositionally biased region" description="Acidic residues" evidence="1">
    <location>
        <begin position="177"/>
        <end position="190"/>
    </location>
</feature>
<reference evidence="2" key="1">
    <citation type="submission" date="2020-11" db="EMBL/GenBank/DDBJ databases">
        <authorList>
            <person name="Koelle M."/>
            <person name="Horta M.A.C."/>
            <person name="Nowrousian M."/>
            <person name="Ohm R.A."/>
            <person name="Benz P."/>
            <person name="Pilgard A."/>
        </authorList>
    </citation>
    <scope>NUCLEOTIDE SEQUENCE</scope>
    <source>
        <strain evidence="2">FPRL280</strain>
    </source>
</reference>
<organism evidence="2 3">
    <name type="scientific">Rhodonia placenta</name>
    <dbReference type="NCBI Taxonomy" id="104341"/>
    <lineage>
        <taxon>Eukaryota</taxon>
        <taxon>Fungi</taxon>
        <taxon>Dikarya</taxon>
        <taxon>Basidiomycota</taxon>
        <taxon>Agaricomycotina</taxon>
        <taxon>Agaricomycetes</taxon>
        <taxon>Polyporales</taxon>
        <taxon>Adustoporiaceae</taxon>
        <taxon>Rhodonia</taxon>
    </lineage>
</organism>
<gene>
    <name evidence="2" type="ORF">IEO21_05521</name>
</gene>
<name>A0A8H7U201_9APHY</name>
<accession>A0A8H7U201</accession>
<protein>
    <submittedName>
        <fullName evidence="2">Uncharacterized protein</fullName>
    </submittedName>
</protein>
<dbReference type="EMBL" id="JADOXO010000102">
    <property type="protein sequence ID" value="KAF9813540.1"/>
    <property type="molecule type" value="Genomic_DNA"/>
</dbReference>
<comment type="caution">
    <text evidence="2">The sequence shown here is derived from an EMBL/GenBank/DDBJ whole genome shotgun (WGS) entry which is preliminary data.</text>
</comment>
<evidence type="ECO:0000313" key="2">
    <source>
        <dbReference type="EMBL" id="KAF9813540.1"/>
    </source>
</evidence>
<dbReference type="Proteomes" id="UP000639403">
    <property type="component" value="Unassembled WGS sequence"/>
</dbReference>